<protein>
    <recommendedName>
        <fullName evidence="3">RRM domain-containing protein</fullName>
    </recommendedName>
</protein>
<dbReference type="AlphaFoldDB" id="A0A218WX46"/>
<dbReference type="InterPro" id="IPR035979">
    <property type="entry name" value="RBD_domain_sf"/>
</dbReference>
<accession>A0A218WX46</accession>
<comment type="caution">
    <text evidence="1">The sequence shown here is derived from an EMBL/GenBank/DDBJ whole genome shotgun (WGS) entry which is preliminary data.</text>
</comment>
<organism evidence="1 2">
    <name type="scientific">Punica granatum</name>
    <name type="common">Pomegranate</name>
    <dbReference type="NCBI Taxonomy" id="22663"/>
    <lineage>
        <taxon>Eukaryota</taxon>
        <taxon>Viridiplantae</taxon>
        <taxon>Streptophyta</taxon>
        <taxon>Embryophyta</taxon>
        <taxon>Tracheophyta</taxon>
        <taxon>Spermatophyta</taxon>
        <taxon>Magnoliopsida</taxon>
        <taxon>eudicotyledons</taxon>
        <taxon>Gunneridae</taxon>
        <taxon>Pentapetalae</taxon>
        <taxon>rosids</taxon>
        <taxon>malvids</taxon>
        <taxon>Myrtales</taxon>
        <taxon>Lythraceae</taxon>
        <taxon>Punica</taxon>
    </lineage>
</organism>
<proteinExistence type="predicted"/>
<dbReference type="GO" id="GO:0003676">
    <property type="term" value="F:nucleic acid binding"/>
    <property type="evidence" value="ECO:0007669"/>
    <property type="project" value="InterPro"/>
</dbReference>
<evidence type="ECO:0008006" key="3">
    <source>
        <dbReference type="Google" id="ProtNLM"/>
    </source>
</evidence>
<dbReference type="Proteomes" id="UP000197138">
    <property type="component" value="Unassembled WGS sequence"/>
</dbReference>
<name>A0A218WX46_PUNGR</name>
<evidence type="ECO:0000313" key="2">
    <source>
        <dbReference type="Proteomes" id="UP000197138"/>
    </source>
</evidence>
<sequence>MFQAAGSLYQPQAGLGLAAETGTKIYVSNLDYGVSNEDIKAMVYSSLEMLRCVPILGLSSSIKLSLDFHLSEF</sequence>
<evidence type="ECO:0000313" key="1">
    <source>
        <dbReference type="EMBL" id="OWM77148.1"/>
    </source>
</evidence>
<reference evidence="2" key="1">
    <citation type="journal article" date="2017" name="Plant J.">
        <title>The pomegranate (Punica granatum L.) genome and the genomics of punicalagin biosynthesis.</title>
        <authorList>
            <person name="Qin G."/>
            <person name="Xu C."/>
            <person name="Ming R."/>
            <person name="Tang H."/>
            <person name="Guyot R."/>
            <person name="Kramer E.M."/>
            <person name="Hu Y."/>
            <person name="Yi X."/>
            <person name="Qi Y."/>
            <person name="Xu X."/>
            <person name="Gao Z."/>
            <person name="Pan H."/>
            <person name="Jian J."/>
            <person name="Tian Y."/>
            <person name="Yue Z."/>
            <person name="Xu Y."/>
        </authorList>
    </citation>
    <scope>NUCLEOTIDE SEQUENCE [LARGE SCALE GENOMIC DNA]</scope>
    <source>
        <strain evidence="2">cv. Dabenzi</strain>
    </source>
</reference>
<dbReference type="SUPFAM" id="SSF54928">
    <property type="entry name" value="RNA-binding domain, RBD"/>
    <property type="match status" value="1"/>
</dbReference>
<gene>
    <name evidence="1" type="ORF">CDL15_Pgr017682</name>
</gene>
<dbReference type="EMBL" id="MTKT01002718">
    <property type="protein sequence ID" value="OWM77148.1"/>
    <property type="molecule type" value="Genomic_DNA"/>
</dbReference>